<evidence type="ECO:0000256" key="2">
    <source>
        <dbReference type="ARBA" id="ARBA00010617"/>
    </source>
</evidence>
<dbReference type="Proteomes" id="UP000827092">
    <property type="component" value="Unassembled WGS sequence"/>
</dbReference>
<evidence type="ECO:0008006" key="12">
    <source>
        <dbReference type="Google" id="ProtNLM"/>
    </source>
</evidence>
<evidence type="ECO:0000256" key="9">
    <source>
        <dbReference type="SAM" id="Phobius"/>
    </source>
</evidence>
<dbReference type="PRINTS" id="PR00463">
    <property type="entry name" value="EP450I"/>
</dbReference>
<keyword evidence="5 7" id="KW-0408">Iron</keyword>
<accession>A0AAV6VPA3</accession>
<dbReference type="InterPro" id="IPR036396">
    <property type="entry name" value="Cyt_P450_sf"/>
</dbReference>
<evidence type="ECO:0000256" key="5">
    <source>
        <dbReference type="ARBA" id="ARBA00023004"/>
    </source>
</evidence>
<evidence type="ECO:0000256" key="1">
    <source>
        <dbReference type="ARBA" id="ARBA00001971"/>
    </source>
</evidence>
<dbReference type="PROSITE" id="PS00086">
    <property type="entry name" value="CYTOCHROME_P450"/>
    <property type="match status" value="1"/>
</dbReference>
<reference evidence="10 11" key="1">
    <citation type="journal article" date="2022" name="Nat. Ecol. Evol.">
        <title>A masculinizing supergene underlies an exaggerated male reproductive morph in a spider.</title>
        <authorList>
            <person name="Hendrickx F."/>
            <person name="De Corte Z."/>
            <person name="Sonet G."/>
            <person name="Van Belleghem S.M."/>
            <person name="Kostlbacher S."/>
            <person name="Vangestel C."/>
        </authorList>
    </citation>
    <scope>NUCLEOTIDE SEQUENCE [LARGE SCALE GENOMIC DNA]</scope>
    <source>
        <strain evidence="10">W744_W776</strain>
    </source>
</reference>
<evidence type="ECO:0000256" key="8">
    <source>
        <dbReference type="RuleBase" id="RU000461"/>
    </source>
</evidence>
<dbReference type="GO" id="GO:0016712">
    <property type="term" value="F:oxidoreductase activity, acting on paired donors, with incorporation or reduction of molecular oxygen, reduced flavin or flavoprotein as one donor, and incorporation of one atom of oxygen"/>
    <property type="evidence" value="ECO:0007669"/>
    <property type="project" value="TreeGrafter"/>
</dbReference>
<keyword evidence="9" id="KW-1133">Transmembrane helix</keyword>
<dbReference type="GO" id="GO:0020037">
    <property type="term" value="F:heme binding"/>
    <property type="evidence" value="ECO:0007669"/>
    <property type="project" value="InterPro"/>
</dbReference>
<dbReference type="PRINTS" id="PR00385">
    <property type="entry name" value="P450"/>
</dbReference>
<dbReference type="GO" id="GO:0005737">
    <property type="term" value="C:cytoplasm"/>
    <property type="evidence" value="ECO:0007669"/>
    <property type="project" value="TreeGrafter"/>
</dbReference>
<dbReference type="FunFam" id="1.10.630.10:FF:000036">
    <property type="entry name" value="CYtochrome P450 family"/>
    <property type="match status" value="1"/>
</dbReference>
<evidence type="ECO:0000256" key="6">
    <source>
        <dbReference type="ARBA" id="ARBA00023033"/>
    </source>
</evidence>
<dbReference type="EMBL" id="JAFNEN010000052">
    <property type="protein sequence ID" value="KAG8197709.1"/>
    <property type="molecule type" value="Genomic_DNA"/>
</dbReference>
<feature type="binding site" description="axial binding residue" evidence="7">
    <location>
        <position position="432"/>
    </location>
    <ligand>
        <name>heme</name>
        <dbReference type="ChEBI" id="CHEBI:30413"/>
    </ligand>
    <ligandPart>
        <name>Fe</name>
        <dbReference type="ChEBI" id="CHEBI:18248"/>
    </ligandPart>
</feature>
<dbReference type="PANTHER" id="PTHR24300:SF403">
    <property type="entry name" value="CYTOCHROME P450 306A1"/>
    <property type="match status" value="1"/>
</dbReference>
<dbReference type="GO" id="GO:0006805">
    <property type="term" value="P:xenobiotic metabolic process"/>
    <property type="evidence" value="ECO:0007669"/>
    <property type="project" value="TreeGrafter"/>
</dbReference>
<dbReference type="Pfam" id="PF00067">
    <property type="entry name" value="p450"/>
    <property type="match status" value="1"/>
</dbReference>
<evidence type="ECO:0000313" key="10">
    <source>
        <dbReference type="EMBL" id="KAG8197709.1"/>
    </source>
</evidence>
<gene>
    <name evidence="10" type="ORF">JTE90_001633</name>
</gene>
<keyword evidence="3 7" id="KW-0479">Metal-binding</keyword>
<dbReference type="InterPro" id="IPR050182">
    <property type="entry name" value="Cytochrome_P450_fam2"/>
</dbReference>
<evidence type="ECO:0000256" key="4">
    <source>
        <dbReference type="ARBA" id="ARBA00023002"/>
    </source>
</evidence>
<comment type="caution">
    <text evidence="10">The sequence shown here is derived from an EMBL/GenBank/DDBJ whole genome shotgun (WGS) entry which is preliminary data.</text>
</comment>
<feature type="transmembrane region" description="Helical" evidence="9">
    <location>
        <begin position="6"/>
        <end position="22"/>
    </location>
</feature>
<keyword evidence="9" id="KW-0472">Membrane</keyword>
<dbReference type="InterPro" id="IPR002401">
    <property type="entry name" value="Cyt_P450_E_grp-I"/>
</dbReference>
<evidence type="ECO:0000256" key="3">
    <source>
        <dbReference type="ARBA" id="ARBA00022723"/>
    </source>
</evidence>
<protein>
    <recommendedName>
        <fullName evidence="12">Cytochrome P450</fullName>
    </recommendedName>
</protein>
<dbReference type="InterPro" id="IPR001128">
    <property type="entry name" value="Cyt_P450"/>
</dbReference>
<dbReference type="SUPFAM" id="SSF48264">
    <property type="entry name" value="Cytochrome P450"/>
    <property type="match status" value="1"/>
</dbReference>
<sequence>MIRHRFEAILGLSVIIIVIFWLKREKNLPPGPIGLPILGYLPFLGKEAYRTLHTFTGKYGPVFSFYLGRNLVVVLGNFKTVKEALSNNNIMDRPKNPPNHLLPDSTNLSVSNGVEWKEQRQFSIQTFRQLGMGKSRMEEIIHTELNRLTKEIDSKQDKPFNLDEILLPSVSNAILSMLTGSALDFRDEKRVFLNRILSTMTVFFRPTRIHAYFPSIRKWLARFKIWGYDQAEIYMDKFSKFITEEIEYHKKENSQLDVENYIHAYLNASKSATSISSFSDRMLKGNFQSLFSAGSTPSRATIEWSLLSMIQKPDVQQMVQRELDSVLGTGTERLLTWADHVQLPYTMSVLYEVMRQNTIVPIAMLRCSSKRTQISGYNIPKGTVVMPNIWGVHHNTEDWEDPFTFKPERFLKDGKLSKPQAFIPFSYGKRNCLGEDMAIIHVFLYFATLLHRYSIALPSEDGDFPQILGVAKLIILDNVCMKKRF</sequence>
<keyword evidence="7 8" id="KW-0349">Heme</keyword>
<organism evidence="10 11">
    <name type="scientific">Oedothorax gibbosus</name>
    <dbReference type="NCBI Taxonomy" id="931172"/>
    <lineage>
        <taxon>Eukaryota</taxon>
        <taxon>Metazoa</taxon>
        <taxon>Ecdysozoa</taxon>
        <taxon>Arthropoda</taxon>
        <taxon>Chelicerata</taxon>
        <taxon>Arachnida</taxon>
        <taxon>Araneae</taxon>
        <taxon>Araneomorphae</taxon>
        <taxon>Entelegynae</taxon>
        <taxon>Araneoidea</taxon>
        <taxon>Linyphiidae</taxon>
        <taxon>Erigoninae</taxon>
        <taxon>Oedothorax</taxon>
    </lineage>
</organism>
<name>A0AAV6VPA3_9ARAC</name>
<dbReference type="PANTHER" id="PTHR24300">
    <property type="entry name" value="CYTOCHROME P450 508A4-RELATED"/>
    <property type="match status" value="1"/>
</dbReference>
<proteinExistence type="inferred from homology"/>
<comment type="similarity">
    <text evidence="2 8">Belongs to the cytochrome P450 family.</text>
</comment>
<dbReference type="GO" id="GO:0008395">
    <property type="term" value="F:steroid hydroxylase activity"/>
    <property type="evidence" value="ECO:0007669"/>
    <property type="project" value="TreeGrafter"/>
</dbReference>
<comment type="cofactor">
    <cofactor evidence="1 7">
        <name>heme</name>
        <dbReference type="ChEBI" id="CHEBI:30413"/>
    </cofactor>
</comment>
<dbReference type="GO" id="GO:0006082">
    <property type="term" value="P:organic acid metabolic process"/>
    <property type="evidence" value="ECO:0007669"/>
    <property type="project" value="TreeGrafter"/>
</dbReference>
<keyword evidence="11" id="KW-1185">Reference proteome</keyword>
<dbReference type="GO" id="GO:0005506">
    <property type="term" value="F:iron ion binding"/>
    <property type="evidence" value="ECO:0007669"/>
    <property type="project" value="InterPro"/>
</dbReference>
<dbReference type="Gene3D" id="1.10.630.10">
    <property type="entry name" value="Cytochrome P450"/>
    <property type="match status" value="1"/>
</dbReference>
<keyword evidence="6 8" id="KW-0503">Monooxygenase</keyword>
<evidence type="ECO:0000256" key="7">
    <source>
        <dbReference type="PIRSR" id="PIRSR602401-1"/>
    </source>
</evidence>
<dbReference type="InterPro" id="IPR017972">
    <property type="entry name" value="Cyt_P450_CS"/>
</dbReference>
<dbReference type="AlphaFoldDB" id="A0AAV6VPA3"/>
<keyword evidence="9" id="KW-0812">Transmembrane</keyword>
<keyword evidence="4 8" id="KW-0560">Oxidoreductase</keyword>
<evidence type="ECO:0000313" key="11">
    <source>
        <dbReference type="Proteomes" id="UP000827092"/>
    </source>
</evidence>